<dbReference type="EMBL" id="BGZJ01000001">
    <property type="protein sequence ID" value="GBO93234.1"/>
    <property type="molecule type" value="Genomic_DNA"/>
</dbReference>
<evidence type="ECO:0000256" key="1">
    <source>
        <dbReference type="ARBA" id="ARBA00007613"/>
    </source>
</evidence>
<dbReference type="PANTHER" id="PTHR30203:SF32">
    <property type="entry name" value="CATION EFFLUX SYSTEM PROTEIN CUSC"/>
    <property type="match status" value="1"/>
</dbReference>
<dbReference type="PANTHER" id="PTHR30203">
    <property type="entry name" value="OUTER MEMBRANE CATION EFFLUX PROTEIN"/>
    <property type="match status" value="1"/>
</dbReference>
<dbReference type="SUPFAM" id="SSF56954">
    <property type="entry name" value="Outer membrane efflux proteins (OEP)"/>
    <property type="match status" value="1"/>
</dbReference>
<gene>
    <name evidence="3" type="ORF">MESMUL_05880</name>
</gene>
<keyword evidence="2" id="KW-0449">Lipoprotein</keyword>
<dbReference type="NCBIfam" id="TIGR01845">
    <property type="entry name" value="outer_NodT"/>
    <property type="match status" value="1"/>
</dbReference>
<dbReference type="InterPro" id="IPR006311">
    <property type="entry name" value="TAT_signal"/>
</dbReference>
<proteinExistence type="inferred from homology"/>
<keyword evidence="2" id="KW-0732">Signal</keyword>
<dbReference type="PROSITE" id="PS51318">
    <property type="entry name" value="TAT"/>
    <property type="match status" value="1"/>
</dbReference>
<protein>
    <submittedName>
        <fullName evidence="3">Multidrug transporter</fullName>
    </submittedName>
</protein>
<dbReference type="InterPro" id="IPR003423">
    <property type="entry name" value="OMP_efflux"/>
</dbReference>
<dbReference type="GO" id="GO:0005886">
    <property type="term" value="C:plasma membrane"/>
    <property type="evidence" value="ECO:0007669"/>
    <property type="project" value="UniProtKB-SubCell"/>
</dbReference>
<dbReference type="Gene3D" id="1.20.1600.10">
    <property type="entry name" value="Outer membrane efflux proteins (OEP)"/>
    <property type="match status" value="1"/>
</dbReference>
<keyword evidence="4" id="KW-1185">Reference proteome</keyword>
<accession>A0A388SEX1</accession>
<dbReference type="Proteomes" id="UP000266091">
    <property type="component" value="Unassembled WGS sequence"/>
</dbReference>
<dbReference type="RefSeq" id="WP_116269654.1">
    <property type="nucleotide sequence ID" value="NZ_BGZJ01000001.1"/>
</dbReference>
<keyword evidence="2" id="KW-1134">Transmembrane beta strand</keyword>
<feature type="signal peptide" evidence="2">
    <location>
        <begin position="1"/>
        <end position="23"/>
    </location>
</feature>
<dbReference type="GO" id="GO:0015562">
    <property type="term" value="F:efflux transmembrane transporter activity"/>
    <property type="evidence" value="ECO:0007669"/>
    <property type="project" value="InterPro"/>
</dbReference>
<evidence type="ECO:0000313" key="3">
    <source>
        <dbReference type="EMBL" id="GBO93234.1"/>
    </source>
</evidence>
<organism evidence="3 4">
    <name type="scientific">Mesosutterella multiformis</name>
    <dbReference type="NCBI Taxonomy" id="2259133"/>
    <lineage>
        <taxon>Bacteria</taxon>
        <taxon>Pseudomonadati</taxon>
        <taxon>Pseudomonadota</taxon>
        <taxon>Betaproteobacteria</taxon>
        <taxon>Burkholderiales</taxon>
        <taxon>Sutterellaceae</taxon>
        <taxon>Mesosutterella</taxon>
    </lineage>
</organism>
<dbReference type="PROSITE" id="PS51257">
    <property type="entry name" value="PROKAR_LIPOPROTEIN"/>
    <property type="match status" value="1"/>
</dbReference>
<feature type="chain" id="PRO_5017105624" evidence="2">
    <location>
        <begin position="24"/>
        <end position="484"/>
    </location>
</feature>
<evidence type="ECO:0000256" key="2">
    <source>
        <dbReference type="RuleBase" id="RU362097"/>
    </source>
</evidence>
<reference evidence="3 4" key="1">
    <citation type="journal article" date="2018" name="Int. J. Syst. Evol. Microbiol.">
        <title>Mesosutterella multiformis gen. nov., sp. nov., a member of the family Sutterellaceae and Sutterella megalosphaeroides sp. nov., isolated from human faeces.</title>
        <authorList>
            <person name="Sakamoto M."/>
            <person name="Ikeyama N."/>
            <person name="Kunihiro T."/>
            <person name="Iino T."/>
            <person name="Yuki M."/>
            <person name="Ohkuma M."/>
        </authorList>
    </citation>
    <scope>NUCLEOTIDE SEQUENCE [LARGE SCALE GENOMIC DNA]</scope>
    <source>
        <strain evidence="3 4">4NBBH2</strain>
    </source>
</reference>
<keyword evidence="2" id="KW-0564">Palmitate</keyword>
<dbReference type="Gene3D" id="2.20.200.10">
    <property type="entry name" value="Outer membrane efflux proteins (OEP)"/>
    <property type="match status" value="1"/>
</dbReference>
<keyword evidence="2" id="KW-0812">Transmembrane</keyword>
<evidence type="ECO:0000313" key="4">
    <source>
        <dbReference type="Proteomes" id="UP000266091"/>
    </source>
</evidence>
<dbReference type="Pfam" id="PF02321">
    <property type="entry name" value="OEP"/>
    <property type="match status" value="2"/>
</dbReference>
<comment type="subcellular location">
    <subcellularLocation>
        <location evidence="2">Cell membrane</location>
        <topology evidence="2">Lipid-anchor</topology>
    </subcellularLocation>
</comment>
<keyword evidence="2" id="KW-0472">Membrane</keyword>
<dbReference type="OrthoDB" id="9770517at2"/>
<comment type="caution">
    <text evidence="3">The sequence shown here is derived from an EMBL/GenBank/DDBJ whole genome shotgun (WGS) entry which is preliminary data.</text>
</comment>
<comment type="similarity">
    <text evidence="1 2">Belongs to the outer membrane factor (OMF) (TC 1.B.17) family.</text>
</comment>
<dbReference type="InterPro" id="IPR010131">
    <property type="entry name" value="MdtP/NodT-like"/>
</dbReference>
<dbReference type="AlphaFoldDB" id="A0A388SEX1"/>
<name>A0A388SEX1_9BURK</name>
<sequence length="484" mass="52451">MSEKVFAPRLARRTFLAASAASAALMLTGCLNLAPRYEKPAAPTETSQDWAVSPRDAGVKEGELVTWDKFFLDERLRKVIELALANNRDLRQSMLEVERLRALYRVSRAELFPTVGAQASATQSRSSIDAIQPGYPRHSHVYAANLAMSSYEIDFFGKIRNMNEQALQAFFAGEDARRSAQNTLIAEVATEWLSIGADQANLDLARRTLESQTASYGLVEKSYNAGASNRLELNQAKETVATAKIAVQTAIASLEQDQNALRLLVGAEVPADLLPKKIELGATLPATMPAGLPSQVLLRRPDISSAERSLRSANANIGVARAAFFPSITLTSSIGTLSTDMSNLFKGGRGTWSFAPAISLPIFTGGANEANLEAAKIYQKEQVAAYEKAIQTAFREVNDALSTESTITKRVEAQDEMVKAAEAAYDVADLRYKHGVDNFLAVLDSQRTMFSAQQAQISTRLARAVSIVTLYKVLGGGQEIAPPA</sequence>